<accession>A0A9X2WXH0</accession>
<dbReference type="Gene3D" id="1.10.443.10">
    <property type="entry name" value="Intergrase catalytic core"/>
    <property type="match status" value="1"/>
</dbReference>
<comment type="caution">
    <text evidence="3">The sequence shown here is derived from an EMBL/GenBank/DDBJ whole genome shotgun (WGS) entry which is preliminary data.</text>
</comment>
<dbReference type="RefSeq" id="WP_261273531.1">
    <property type="nucleotide sequence ID" value="NZ_JAMTCC010000036.1"/>
</dbReference>
<evidence type="ECO:0000256" key="1">
    <source>
        <dbReference type="ARBA" id="ARBA00023125"/>
    </source>
</evidence>
<dbReference type="GO" id="GO:0006310">
    <property type="term" value="P:DNA recombination"/>
    <property type="evidence" value="ECO:0007669"/>
    <property type="project" value="UniProtKB-KW"/>
</dbReference>
<evidence type="ECO:0000256" key="2">
    <source>
        <dbReference type="ARBA" id="ARBA00023172"/>
    </source>
</evidence>
<keyword evidence="4" id="KW-1185">Reference proteome</keyword>
<dbReference type="EMBL" id="JAMTCC010000036">
    <property type="protein sequence ID" value="MCT7947233.1"/>
    <property type="molecule type" value="Genomic_DNA"/>
</dbReference>
<organism evidence="3 4">
    <name type="scientific">Shewanella septentrionalis</name>
    <dbReference type="NCBI Taxonomy" id="2952223"/>
    <lineage>
        <taxon>Bacteria</taxon>
        <taxon>Pseudomonadati</taxon>
        <taxon>Pseudomonadota</taxon>
        <taxon>Gammaproteobacteria</taxon>
        <taxon>Alteromonadales</taxon>
        <taxon>Shewanellaceae</taxon>
        <taxon>Shewanella</taxon>
    </lineage>
</organism>
<dbReference type="SUPFAM" id="SSF56349">
    <property type="entry name" value="DNA breaking-rejoining enzymes"/>
    <property type="match status" value="1"/>
</dbReference>
<evidence type="ECO:0000313" key="3">
    <source>
        <dbReference type="EMBL" id="MCT7947233.1"/>
    </source>
</evidence>
<dbReference type="InterPro" id="IPR010998">
    <property type="entry name" value="Integrase_recombinase_N"/>
</dbReference>
<evidence type="ECO:0000313" key="4">
    <source>
        <dbReference type="Proteomes" id="UP001155604"/>
    </source>
</evidence>
<dbReference type="AlphaFoldDB" id="A0A9X2WXH0"/>
<dbReference type="GO" id="GO:0015074">
    <property type="term" value="P:DNA integration"/>
    <property type="evidence" value="ECO:0007669"/>
    <property type="project" value="InterPro"/>
</dbReference>
<dbReference type="GO" id="GO:0003677">
    <property type="term" value="F:DNA binding"/>
    <property type="evidence" value="ECO:0007669"/>
    <property type="project" value="UniProtKB-KW"/>
</dbReference>
<sequence length="394" mass="45073">MVRPKKPVNKNLPSYLRYEIDSGVYRFTLINGIRKSLGKDKIQVIQIANEYNRIMRPSSGLIVDDLIKASGGIESEQQLPFADHVDRLMEIIFKEESPSKQFASTMLNDASRVKEYFKAIPSQDIGLEHINGFLNQYHPNASANVHNRKLGFIEKLINYAIDQSLMVDNPAAKKMKKRKTKGKERQRLSLDAFKLIHAVAPLWLQTAMELALQASQARLEISRIKYSIKKPKDGQCGCIWFETPVDGIYGTLFIHRQKVEEKEASHVAIPIGQEIKGIIDRSRDGILCPYVVHRVPERNTRQSAETNHRYQLDPNYLSRAFSTVRDDIGLFSHLEVNQRPTFHEIRALSARLFSDMGIDPQGRMAHTDAKSTKVYVRDHLEWTEVPHAEINMAN</sequence>
<dbReference type="Gene3D" id="1.10.150.130">
    <property type="match status" value="1"/>
</dbReference>
<protein>
    <submittedName>
        <fullName evidence="3">Recombinase</fullName>
    </submittedName>
</protein>
<keyword evidence="1" id="KW-0238">DNA-binding</keyword>
<name>A0A9X2WXH0_9GAMM</name>
<keyword evidence="2" id="KW-0233">DNA recombination</keyword>
<dbReference type="Proteomes" id="UP001155604">
    <property type="component" value="Unassembled WGS sequence"/>
</dbReference>
<dbReference type="InterPro" id="IPR013762">
    <property type="entry name" value="Integrase-like_cat_sf"/>
</dbReference>
<reference evidence="3" key="1">
    <citation type="journal article" date="2023" name="Int. J. Syst. Evol. Microbiol.">
        <title>&lt;i&gt;Shewanella septentrionalis&lt;/i&gt; sp. nov. and &lt;i&gt;Shewanella holmiensis&lt;/i&gt; sp. nov., isolated from Baltic Sea water and sediments.</title>
        <authorList>
            <person name="Martin-Rodriguez A.J."/>
            <person name="Thorell K."/>
            <person name="Joffre E."/>
            <person name="Jensie-Markopoulos S."/>
            <person name="Moore E.R.B."/>
            <person name="Sjoling A."/>
        </authorList>
    </citation>
    <scope>NUCLEOTIDE SEQUENCE</scope>
    <source>
        <strain evidence="3">SP1W3</strain>
    </source>
</reference>
<gene>
    <name evidence="3" type="ORF">NE536_17900</name>
</gene>
<proteinExistence type="predicted"/>
<dbReference type="InterPro" id="IPR011010">
    <property type="entry name" value="DNA_brk_join_enz"/>
</dbReference>
<dbReference type="Gene3D" id="3.30.160.60">
    <property type="entry name" value="Classic Zinc Finger"/>
    <property type="match status" value="1"/>
</dbReference>